<dbReference type="AlphaFoldDB" id="C3Z587"/>
<dbReference type="InterPro" id="IPR039204">
    <property type="entry name" value="MRS2-like"/>
</dbReference>
<evidence type="ECO:0000256" key="7">
    <source>
        <dbReference type="ARBA" id="ARBA00022946"/>
    </source>
</evidence>
<dbReference type="GO" id="GO:0006811">
    <property type="term" value="P:monoatomic ion transport"/>
    <property type="evidence" value="ECO:0007669"/>
    <property type="project" value="UniProtKB-KW"/>
</dbReference>
<evidence type="ECO:0000256" key="10">
    <source>
        <dbReference type="ARBA" id="ARBA00023136"/>
    </source>
</evidence>
<comment type="subunit">
    <text evidence="2">Homopentamer.</text>
</comment>
<proteinExistence type="predicted"/>
<keyword evidence="8 13" id="KW-1133">Transmembrane helix</keyword>
<dbReference type="InParanoid" id="C3Z587"/>
<keyword evidence="5 13" id="KW-0812">Transmembrane</keyword>
<comment type="function">
    <text evidence="12">Magnesium transporter that mediates the influx of magnesium into the mitochondrial matrix and regulates magnesium metabolism. Also permeable to calcium, sodium and potassium ions. Required for normal expression of the mitochondrial respiratory complex I subunits. May play a role in maintaining the inner mitochondrial membrane potential.</text>
</comment>
<reference evidence="14" key="1">
    <citation type="journal article" date="2008" name="Nature">
        <title>The amphioxus genome and the evolution of the chordate karyotype.</title>
        <authorList>
            <consortium name="US DOE Joint Genome Institute (JGI-PGF)"/>
            <person name="Putnam N.H."/>
            <person name="Butts T."/>
            <person name="Ferrier D.E.K."/>
            <person name="Furlong R.F."/>
            <person name="Hellsten U."/>
            <person name="Kawashima T."/>
            <person name="Robinson-Rechavi M."/>
            <person name="Shoguchi E."/>
            <person name="Terry A."/>
            <person name="Yu J.-K."/>
            <person name="Benito-Gutierrez E.L."/>
            <person name="Dubchak I."/>
            <person name="Garcia-Fernandez J."/>
            <person name="Gibson-Brown J.J."/>
            <person name="Grigoriev I.V."/>
            <person name="Horton A.C."/>
            <person name="de Jong P.J."/>
            <person name="Jurka J."/>
            <person name="Kapitonov V.V."/>
            <person name="Kohara Y."/>
            <person name="Kuroki Y."/>
            <person name="Lindquist E."/>
            <person name="Lucas S."/>
            <person name="Osoegawa K."/>
            <person name="Pennacchio L.A."/>
            <person name="Salamov A.A."/>
            <person name="Satou Y."/>
            <person name="Sauka-Spengler T."/>
            <person name="Schmutz J."/>
            <person name="Shin-I T."/>
            <person name="Toyoda A."/>
            <person name="Bronner-Fraser M."/>
            <person name="Fujiyama A."/>
            <person name="Holland L.Z."/>
            <person name="Holland P.W.H."/>
            <person name="Satoh N."/>
            <person name="Rokhsar D.S."/>
        </authorList>
    </citation>
    <scope>NUCLEOTIDE SEQUENCE [LARGE SCALE GENOMIC DNA]</scope>
    <source>
        <strain evidence="14">S238N-H82</strain>
        <tissue evidence="14">Testes</tissue>
    </source>
</reference>
<keyword evidence="4" id="KW-0813">Transport</keyword>
<evidence type="ECO:0000256" key="6">
    <source>
        <dbReference type="ARBA" id="ARBA00022842"/>
    </source>
</evidence>
<keyword evidence="9" id="KW-0406">Ion transport</keyword>
<evidence type="ECO:0000256" key="12">
    <source>
        <dbReference type="ARBA" id="ARBA00093432"/>
    </source>
</evidence>
<evidence type="ECO:0000256" key="11">
    <source>
        <dbReference type="ARBA" id="ARBA00030208"/>
    </source>
</evidence>
<evidence type="ECO:0000256" key="2">
    <source>
        <dbReference type="ARBA" id="ARBA00011255"/>
    </source>
</evidence>
<dbReference type="eggNOG" id="KOG2662">
    <property type="taxonomic scope" value="Eukaryota"/>
</dbReference>
<dbReference type="PANTHER" id="PTHR13890">
    <property type="entry name" value="RNA SPLICING PROTEIN MRS2, MITOCHONDRIAL"/>
    <property type="match status" value="1"/>
</dbReference>
<sequence>MQKVVVSDIRKPALCQELGLQVRDLRFQQQTILQPRDTAIIIRMEVHSGSMYFSVPLLFRTRIQAVQKRPAFAGKLFLRDYIFLFMVRATSKSDHLSHVDEMELLLENCLGRAEDIVNRVAEVKDLIEDSEQIIFMNLDSHRNVMMRLNVQLTMGTFSIALFGMLGTAFGMNLLSSFEESTLEQRVLF</sequence>
<evidence type="ECO:0000256" key="9">
    <source>
        <dbReference type="ARBA" id="ARBA00023065"/>
    </source>
</evidence>
<evidence type="ECO:0000256" key="4">
    <source>
        <dbReference type="ARBA" id="ARBA00022448"/>
    </source>
</evidence>
<feature type="transmembrane region" description="Helical" evidence="13">
    <location>
        <begin position="152"/>
        <end position="174"/>
    </location>
</feature>
<evidence type="ECO:0000256" key="3">
    <source>
        <dbReference type="ARBA" id="ARBA00013621"/>
    </source>
</evidence>
<evidence type="ECO:0000256" key="13">
    <source>
        <dbReference type="SAM" id="Phobius"/>
    </source>
</evidence>
<dbReference type="STRING" id="7739.C3Z587"/>
<dbReference type="PANTHER" id="PTHR13890:SF0">
    <property type="entry name" value="MAGNESIUM TRANSPORTER MRS2 HOMOLOG, MITOCHONDRIAL"/>
    <property type="match status" value="1"/>
</dbReference>
<keyword evidence="6" id="KW-0460">Magnesium</keyword>
<dbReference type="EMBL" id="GG666583">
    <property type="protein sequence ID" value="EEN52000.1"/>
    <property type="molecule type" value="Genomic_DNA"/>
</dbReference>
<keyword evidence="10 13" id="KW-0472">Membrane</keyword>
<evidence type="ECO:0000256" key="5">
    <source>
        <dbReference type="ARBA" id="ARBA00022692"/>
    </source>
</evidence>
<accession>C3Z587</accession>
<keyword evidence="7" id="KW-0809">Transit peptide</keyword>
<organism>
    <name type="scientific">Branchiostoma floridae</name>
    <name type="common">Florida lancelet</name>
    <name type="synonym">Amphioxus</name>
    <dbReference type="NCBI Taxonomy" id="7739"/>
    <lineage>
        <taxon>Eukaryota</taxon>
        <taxon>Metazoa</taxon>
        <taxon>Chordata</taxon>
        <taxon>Cephalochordata</taxon>
        <taxon>Leptocardii</taxon>
        <taxon>Amphioxiformes</taxon>
        <taxon>Branchiostomatidae</taxon>
        <taxon>Branchiostoma</taxon>
    </lineage>
</organism>
<protein>
    <recommendedName>
        <fullName evidence="3">Magnesium transporter MRS2 homolog, mitochondrial</fullName>
    </recommendedName>
    <alternativeName>
        <fullName evidence="11">MRS2-like protein</fullName>
    </alternativeName>
</protein>
<name>C3Z587_BRAFL</name>
<evidence type="ECO:0000256" key="1">
    <source>
        <dbReference type="ARBA" id="ARBA00004141"/>
    </source>
</evidence>
<evidence type="ECO:0000313" key="14">
    <source>
        <dbReference type="EMBL" id="EEN52000.1"/>
    </source>
</evidence>
<comment type="subcellular location">
    <subcellularLocation>
        <location evidence="1">Membrane</location>
        <topology evidence="1">Multi-pass membrane protein</topology>
    </subcellularLocation>
</comment>
<gene>
    <name evidence="14" type="ORF">BRAFLDRAFT_84062</name>
</gene>
<dbReference type="GO" id="GO:0016020">
    <property type="term" value="C:membrane"/>
    <property type="evidence" value="ECO:0007669"/>
    <property type="project" value="UniProtKB-SubCell"/>
</dbReference>
<dbReference type="Gene3D" id="1.20.58.340">
    <property type="entry name" value="Magnesium transport protein CorA, transmembrane region"/>
    <property type="match status" value="1"/>
</dbReference>
<evidence type="ECO:0000256" key="8">
    <source>
        <dbReference type="ARBA" id="ARBA00022989"/>
    </source>
</evidence>